<dbReference type="EMBL" id="JAFJYH010000386">
    <property type="protein sequence ID" value="KAG4412338.1"/>
    <property type="molecule type" value="Genomic_DNA"/>
</dbReference>
<protein>
    <submittedName>
        <fullName evidence="1">Uncharacterized protein</fullName>
    </submittedName>
</protein>
<dbReference type="OrthoDB" id="6499973at2759"/>
<reference evidence="1" key="1">
    <citation type="submission" date="2021-02" db="EMBL/GenBank/DDBJ databases">
        <title>Genome sequence Cadophora malorum strain M34.</title>
        <authorList>
            <person name="Stefanovic E."/>
            <person name="Vu D."/>
            <person name="Scully C."/>
            <person name="Dijksterhuis J."/>
            <person name="Roader J."/>
            <person name="Houbraken J."/>
        </authorList>
    </citation>
    <scope>NUCLEOTIDE SEQUENCE</scope>
    <source>
        <strain evidence="1">M34</strain>
    </source>
</reference>
<proteinExistence type="predicted"/>
<evidence type="ECO:0000313" key="1">
    <source>
        <dbReference type="EMBL" id="KAG4412338.1"/>
    </source>
</evidence>
<sequence>MSTLLVTPRSNSPNSTRLRREWERQVCRKLRDLHQPNWGFAIFRTVYTPESDAQFALFLARLRTYVDYSIDGDLRPTPFMPPSTKPPFDNGPNKEMKRRFVNNVVEDRSLDGADTDAVRNAFARWLEGQGVDIGSRQLDARHRVCIMVDEAVLNSVAAAPEDPSEDHELDAVWVKVVEYLAPGDSEWQAWLKVGLNAIEYFWFNVFAGNKIEDMFTIIMEDGEEAYTG</sequence>
<comment type="caution">
    <text evidence="1">The sequence shown here is derived from an EMBL/GenBank/DDBJ whole genome shotgun (WGS) entry which is preliminary data.</text>
</comment>
<dbReference type="Proteomes" id="UP000664132">
    <property type="component" value="Unassembled WGS sequence"/>
</dbReference>
<name>A0A8H7T4Y4_9HELO</name>
<accession>A0A8H7T4Y4</accession>
<gene>
    <name evidence="1" type="ORF">IFR04_014517</name>
</gene>
<keyword evidence="2" id="KW-1185">Reference proteome</keyword>
<evidence type="ECO:0000313" key="2">
    <source>
        <dbReference type="Proteomes" id="UP000664132"/>
    </source>
</evidence>
<dbReference type="AlphaFoldDB" id="A0A8H7T4Y4"/>
<organism evidence="1 2">
    <name type="scientific">Cadophora malorum</name>
    <dbReference type="NCBI Taxonomy" id="108018"/>
    <lineage>
        <taxon>Eukaryota</taxon>
        <taxon>Fungi</taxon>
        <taxon>Dikarya</taxon>
        <taxon>Ascomycota</taxon>
        <taxon>Pezizomycotina</taxon>
        <taxon>Leotiomycetes</taxon>
        <taxon>Helotiales</taxon>
        <taxon>Ploettnerulaceae</taxon>
        <taxon>Cadophora</taxon>
    </lineage>
</organism>